<feature type="region of interest" description="Disordered" evidence="10">
    <location>
        <begin position="34"/>
        <end position="64"/>
    </location>
</feature>
<proteinExistence type="inferred from homology"/>
<keyword evidence="6" id="KW-0961">Cell wall biogenesis/degradation</keyword>
<dbReference type="Gene3D" id="3.40.710.10">
    <property type="entry name" value="DD-peptidase/beta-lactamase superfamily"/>
    <property type="match status" value="1"/>
</dbReference>
<evidence type="ECO:0000256" key="6">
    <source>
        <dbReference type="ARBA" id="ARBA00023316"/>
    </source>
</evidence>
<keyword evidence="4" id="KW-0133">Cell shape</keyword>
<dbReference type="InterPro" id="IPR001967">
    <property type="entry name" value="Peptidase_S11_N"/>
</dbReference>
<feature type="compositionally biased region" description="Pro residues" evidence="10">
    <location>
        <begin position="40"/>
        <end position="49"/>
    </location>
</feature>
<sequence>MLAARRKPARRPALGAGIFIAALLASAWIGSRTSGATPRPARPAPPPGPALMADGPQQATWTSPTLPFPIGETSGVLWNLNTHQLIWALHPHQAGPLASTTKLMTAYLVLHHLPLNATVTVSPLAAATGGSDIRMQVGRKFTVHQLLYALMLASANDSAVALAQAEAGSEAAFVAQMNQEAQRLGLEQAHFADPDGLSPQSRGTAWDLSILAMRDMTNAVFRQVVATRHISLPENRNVWNLNQLLFLDPSVIGIKTGWTDAAGFNVVFAARREVDGRPVTLLGVLMHARYGFPPENADAEKVLNWGFQYVARQEAAQAAAQAPHQRAGQSHQGGR</sequence>
<feature type="domain" description="Peptidase S11 D-alanyl-D-alanine carboxypeptidase A N-terminal" evidence="11">
    <location>
        <begin position="73"/>
        <end position="273"/>
    </location>
</feature>
<dbReference type="GO" id="GO:0009002">
    <property type="term" value="F:serine-type D-Ala-D-Ala carboxypeptidase activity"/>
    <property type="evidence" value="ECO:0007669"/>
    <property type="project" value="InterPro"/>
</dbReference>
<comment type="similarity">
    <text evidence="1 9">Belongs to the peptidase S11 family.</text>
</comment>
<evidence type="ECO:0000256" key="4">
    <source>
        <dbReference type="ARBA" id="ARBA00022960"/>
    </source>
</evidence>
<keyword evidence="2" id="KW-0732">Signal</keyword>
<dbReference type="GO" id="GO:0009252">
    <property type="term" value="P:peptidoglycan biosynthetic process"/>
    <property type="evidence" value="ECO:0007669"/>
    <property type="project" value="UniProtKB-KW"/>
</dbReference>
<organism evidence="12 13">
    <name type="scientific">Candidatus Hydrogenisulfobacillus filiaventi</name>
    <dbReference type="NCBI Taxonomy" id="2707344"/>
    <lineage>
        <taxon>Bacteria</taxon>
        <taxon>Bacillati</taxon>
        <taxon>Bacillota</taxon>
        <taxon>Clostridia</taxon>
        <taxon>Eubacteriales</taxon>
        <taxon>Clostridiales Family XVII. Incertae Sedis</taxon>
        <taxon>Candidatus Hydrogenisulfobacillus</taxon>
    </lineage>
</organism>
<dbReference type="InterPro" id="IPR012338">
    <property type="entry name" value="Beta-lactam/transpept-like"/>
</dbReference>
<evidence type="ECO:0000256" key="8">
    <source>
        <dbReference type="PIRSR" id="PIRSR618044-2"/>
    </source>
</evidence>
<dbReference type="PANTHER" id="PTHR21581:SF33">
    <property type="entry name" value="D-ALANYL-D-ALANINE CARBOXYPEPTIDASE DACB"/>
    <property type="match status" value="1"/>
</dbReference>
<evidence type="ECO:0000313" key="12">
    <source>
        <dbReference type="EMBL" id="CAB1128086.1"/>
    </source>
</evidence>
<accession>A0A6F8ZDJ7</accession>
<evidence type="ECO:0000256" key="5">
    <source>
        <dbReference type="ARBA" id="ARBA00022984"/>
    </source>
</evidence>
<dbReference type="InterPro" id="IPR018044">
    <property type="entry name" value="Peptidase_S11"/>
</dbReference>
<dbReference type="Proteomes" id="UP000503399">
    <property type="component" value="Chromosome"/>
</dbReference>
<dbReference type="AlphaFoldDB" id="A0A6F8ZDJ7"/>
<dbReference type="GO" id="GO:0008360">
    <property type="term" value="P:regulation of cell shape"/>
    <property type="evidence" value="ECO:0007669"/>
    <property type="project" value="UniProtKB-KW"/>
</dbReference>
<dbReference type="PRINTS" id="PR00725">
    <property type="entry name" value="DADACBPTASE1"/>
</dbReference>
<dbReference type="SUPFAM" id="SSF56601">
    <property type="entry name" value="beta-lactamase/transpeptidase-like"/>
    <property type="match status" value="1"/>
</dbReference>
<dbReference type="KEGG" id="hfv:R50_0580"/>
<dbReference type="GO" id="GO:0006508">
    <property type="term" value="P:proteolysis"/>
    <property type="evidence" value="ECO:0007669"/>
    <property type="project" value="InterPro"/>
</dbReference>
<feature type="binding site" evidence="8">
    <location>
        <position position="255"/>
    </location>
    <ligand>
        <name>substrate</name>
    </ligand>
</feature>
<dbReference type="EMBL" id="LR778114">
    <property type="protein sequence ID" value="CAB1128086.1"/>
    <property type="molecule type" value="Genomic_DNA"/>
</dbReference>
<evidence type="ECO:0000259" key="11">
    <source>
        <dbReference type="Pfam" id="PF00768"/>
    </source>
</evidence>
<feature type="active site" description="Proton acceptor" evidence="7">
    <location>
        <position position="102"/>
    </location>
</feature>
<keyword evidence="13" id="KW-1185">Reference proteome</keyword>
<keyword evidence="5" id="KW-0573">Peptidoglycan synthesis</keyword>
<evidence type="ECO:0000256" key="2">
    <source>
        <dbReference type="ARBA" id="ARBA00022729"/>
    </source>
</evidence>
<evidence type="ECO:0000256" key="10">
    <source>
        <dbReference type="SAM" id="MobiDB-lite"/>
    </source>
</evidence>
<dbReference type="Pfam" id="PF00768">
    <property type="entry name" value="Peptidase_S11"/>
    <property type="match status" value="1"/>
</dbReference>
<evidence type="ECO:0000256" key="7">
    <source>
        <dbReference type="PIRSR" id="PIRSR618044-1"/>
    </source>
</evidence>
<gene>
    <name evidence="12" type="ORF">R50_0580</name>
</gene>
<keyword evidence="12" id="KW-0645">Protease</keyword>
<dbReference type="GO" id="GO:0071555">
    <property type="term" value="P:cell wall organization"/>
    <property type="evidence" value="ECO:0007669"/>
    <property type="project" value="UniProtKB-KW"/>
</dbReference>
<name>A0A6F8ZDJ7_9FIRM</name>
<evidence type="ECO:0000313" key="13">
    <source>
        <dbReference type="Proteomes" id="UP000503399"/>
    </source>
</evidence>
<protein>
    <submittedName>
        <fullName evidence="12">D-alanyl-D-alanine carboxypeptidase</fullName>
    </submittedName>
</protein>
<dbReference type="PANTHER" id="PTHR21581">
    <property type="entry name" value="D-ALANYL-D-ALANINE CARBOXYPEPTIDASE"/>
    <property type="match status" value="1"/>
</dbReference>
<keyword evidence="3" id="KW-0378">Hydrolase</keyword>
<feature type="active site" description="Acyl-ester intermediate" evidence="7">
    <location>
        <position position="99"/>
    </location>
</feature>
<reference evidence="12 13" key="1">
    <citation type="submission" date="2020-02" db="EMBL/GenBank/DDBJ databases">
        <authorList>
            <person name="Hogendoorn C."/>
        </authorList>
    </citation>
    <scope>NUCLEOTIDE SEQUENCE [LARGE SCALE GENOMIC DNA]</scope>
    <source>
        <strain evidence="12">R501</strain>
    </source>
</reference>
<evidence type="ECO:0000256" key="3">
    <source>
        <dbReference type="ARBA" id="ARBA00022801"/>
    </source>
</evidence>
<feature type="active site" evidence="7">
    <location>
        <position position="154"/>
    </location>
</feature>
<keyword evidence="12" id="KW-0121">Carboxypeptidase</keyword>
<evidence type="ECO:0000256" key="9">
    <source>
        <dbReference type="RuleBase" id="RU004016"/>
    </source>
</evidence>
<evidence type="ECO:0000256" key="1">
    <source>
        <dbReference type="ARBA" id="ARBA00007164"/>
    </source>
</evidence>